<dbReference type="AlphaFoldDB" id="A0A9P1GDF3"/>
<evidence type="ECO:0000313" key="4">
    <source>
        <dbReference type="Proteomes" id="UP001152797"/>
    </source>
</evidence>
<evidence type="ECO:0000313" key="3">
    <source>
        <dbReference type="EMBL" id="CAL1162268.1"/>
    </source>
</evidence>
<reference evidence="3" key="2">
    <citation type="submission" date="2024-04" db="EMBL/GenBank/DDBJ databases">
        <authorList>
            <person name="Chen Y."/>
            <person name="Shah S."/>
            <person name="Dougan E. K."/>
            <person name="Thang M."/>
            <person name="Chan C."/>
        </authorList>
    </citation>
    <scope>NUCLEOTIDE SEQUENCE [LARGE SCALE GENOMIC DNA]</scope>
</reference>
<accession>A0A9P1GDF3</accession>
<gene>
    <name evidence="2" type="ORF">C1SCF055_LOCUS34284</name>
</gene>
<name>A0A9P1GDF3_9DINO</name>
<keyword evidence="4" id="KW-1185">Reference proteome</keyword>
<evidence type="ECO:0000313" key="2">
    <source>
        <dbReference type="EMBL" id="CAI4008893.1"/>
    </source>
</evidence>
<organism evidence="2">
    <name type="scientific">Cladocopium goreaui</name>
    <dbReference type="NCBI Taxonomy" id="2562237"/>
    <lineage>
        <taxon>Eukaryota</taxon>
        <taxon>Sar</taxon>
        <taxon>Alveolata</taxon>
        <taxon>Dinophyceae</taxon>
        <taxon>Suessiales</taxon>
        <taxon>Symbiodiniaceae</taxon>
        <taxon>Cladocopium</taxon>
    </lineage>
</organism>
<dbReference type="EMBL" id="CAMXCT020004412">
    <property type="protein sequence ID" value="CAL1162268.1"/>
    <property type="molecule type" value="Genomic_DNA"/>
</dbReference>
<reference evidence="2" key="1">
    <citation type="submission" date="2022-10" db="EMBL/GenBank/DDBJ databases">
        <authorList>
            <person name="Chen Y."/>
            <person name="Dougan E. K."/>
            <person name="Chan C."/>
            <person name="Rhodes N."/>
            <person name="Thang M."/>
        </authorList>
    </citation>
    <scope>NUCLEOTIDE SEQUENCE</scope>
</reference>
<feature type="compositionally biased region" description="Polar residues" evidence="1">
    <location>
        <begin position="1007"/>
        <end position="1024"/>
    </location>
</feature>
<dbReference type="EMBL" id="CAMXCT030004412">
    <property type="protein sequence ID" value="CAL4796205.1"/>
    <property type="molecule type" value="Genomic_DNA"/>
</dbReference>
<feature type="region of interest" description="Disordered" evidence="1">
    <location>
        <begin position="881"/>
        <end position="900"/>
    </location>
</feature>
<dbReference type="EMBL" id="CAMXCT010004412">
    <property type="protein sequence ID" value="CAI4008893.1"/>
    <property type="molecule type" value="Genomic_DNA"/>
</dbReference>
<comment type="caution">
    <text evidence="2">The sequence shown here is derived from an EMBL/GenBank/DDBJ whole genome shotgun (WGS) entry which is preliminary data.</text>
</comment>
<sequence>RAQGIRSLMVSLIALDRCADSECEAWNRGAEEVIGELLVAAWSTLPWDEGQATEENKQRMIYPFAEILAAWQRCILILKYLEISPEWNLEDGEGAQVHESYCTNERAQPCKIGFTPFDSAAMACGDFSADEKASGKHVSKLLTDVRFASVPWAPVVRMEAQPAAPAAAVPVEDGVPEDAAPQIEGAGKLDASFCTNTRARVCKIGFTPFFDSHDLACGTLAETNKEFQATQRLVDASGKHVRKFLMDERFANVPWAWAAAMQMENAESTRWILSGNRHRRRLKVRARSAMLEKYGEVMFDNSHTVALRDSKGAPLDSSFCTNQRAQQCKIGFIPFSDSADLACGAFADWWHKLRSSKLEKNNSVLDKLVSKLLMDVRSASVLWAAALQMEAAVDSKPMPRQRHLMRQLARPLMRPLTRRLMRPLTRLLTQLQASIHFPILPMQRAAPSLQTDSLGQTCQQIADGQALCKCAMGICQSDGSCALKKVLDKLVRQPLTAVRSASVPRAPAAKAEIAVANSSANGTKSAGTASGSLDAAFCTNQRAQACKIGFIPFMDSSDLACGALVARFVLDAGNQMQDHVLDKLVRQPLTAVRSASVLLAPAAKAEANSSANGTKSAGTASGSLDAAFCTNQRAQACKIGFIPFMDSSDLACGALVACFVLVLDKLVRQPLTAVRSASVPRAPAAKAEIAVANSSANGTKSAGTASGSLDAAFCTNQRAQACKIGLGQTCETAADGRALCKCAAGTCGESGNCGGFQNPFAQASQANSSANGTKSAGTASGSLDAAFCTNQRAQACKIGFIPFMDSSDLACGALVACSVLDAGNQMQDHAVQTCSDWVLDKLVRQPLTAVRSASVPRAPAAKAEIAVDSRILLHRPHRPEAWDDVGTQSKKEQGGNATVQKLHCDETANSSANGTKSAGTASGSLDAAFCTNQHAQACKIGFIPFMDSSDLACGLGQTCETATDGRALCKCAAGTCSESGDCGGFQNPFAQTTTLAQTAPETAPESAVQTASQGAGQMSSSTAI</sequence>
<evidence type="ECO:0000256" key="1">
    <source>
        <dbReference type="SAM" id="MobiDB-lite"/>
    </source>
</evidence>
<dbReference type="Proteomes" id="UP001152797">
    <property type="component" value="Unassembled WGS sequence"/>
</dbReference>
<feature type="non-terminal residue" evidence="2">
    <location>
        <position position="1"/>
    </location>
</feature>
<feature type="region of interest" description="Disordered" evidence="1">
    <location>
        <begin position="1000"/>
        <end position="1024"/>
    </location>
</feature>
<protein>
    <submittedName>
        <fullName evidence="2">Uncharacterized protein</fullName>
    </submittedName>
</protein>
<proteinExistence type="predicted"/>